<organism evidence="2 3">
    <name type="scientific">Nothoprocta pentlandii</name>
    <dbReference type="NCBI Taxonomy" id="2585814"/>
    <lineage>
        <taxon>Eukaryota</taxon>
        <taxon>Metazoa</taxon>
        <taxon>Chordata</taxon>
        <taxon>Craniata</taxon>
        <taxon>Vertebrata</taxon>
        <taxon>Euteleostomi</taxon>
        <taxon>Archelosauria</taxon>
        <taxon>Archosauria</taxon>
        <taxon>Dinosauria</taxon>
        <taxon>Saurischia</taxon>
        <taxon>Theropoda</taxon>
        <taxon>Coelurosauria</taxon>
        <taxon>Aves</taxon>
        <taxon>Palaeognathae</taxon>
        <taxon>Tinamiformes</taxon>
        <taxon>Tinamidae</taxon>
        <taxon>Nothoprocta</taxon>
    </lineage>
</organism>
<dbReference type="EMBL" id="VZSG01002332">
    <property type="protein sequence ID" value="NWX94448.1"/>
    <property type="molecule type" value="Genomic_DNA"/>
</dbReference>
<evidence type="ECO:0000256" key="1">
    <source>
        <dbReference type="SAM" id="MobiDB-lite"/>
    </source>
</evidence>
<accession>A0A7K7AEH3</accession>
<dbReference type="AlphaFoldDB" id="A0A7K7AEH3"/>
<feature type="compositionally biased region" description="Basic and acidic residues" evidence="1">
    <location>
        <begin position="53"/>
        <end position="63"/>
    </location>
</feature>
<name>A0A7K7AEH3_9AVES</name>
<reference evidence="2 3" key="1">
    <citation type="submission" date="2019-09" db="EMBL/GenBank/DDBJ databases">
        <title>Bird 10,000 Genomes (B10K) Project - Family phase.</title>
        <authorList>
            <person name="Zhang G."/>
        </authorList>
    </citation>
    <scope>NUCLEOTIDE SEQUENCE [LARGE SCALE GENOMIC DNA]</scope>
    <source>
        <strain evidence="2">B10K-MSB-04</strain>
    </source>
</reference>
<feature type="non-terminal residue" evidence="2">
    <location>
        <position position="81"/>
    </location>
</feature>
<proteinExistence type="predicted"/>
<protein>
    <submittedName>
        <fullName evidence="2">CACB3 protein</fullName>
    </submittedName>
</protein>
<keyword evidence="3" id="KW-1185">Reference proteome</keyword>
<feature type="non-terminal residue" evidence="2">
    <location>
        <position position="1"/>
    </location>
</feature>
<gene>
    <name evidence="2" type="primary">Cacnb3</name>
    <name evidence="2" type="ORF">NOTPEN_R14362</name>
</gene>
<evidence type="ECO:0000313" key="3">
    <source>
        <dbReference type="Proteomes" id="UP000538817"/>
    </source>
</evidence>
<dbReference type="Proteomes" id="UP000538817">
    <property type="component" value="Unassembled WGS sequence"/>
</dbReference>
<feature type="region of interest" description="Disordered" evidence="1">
    <location>
        <begin position="1"/>
        <end position="81"/>
    </location>
</feature>
<comment type="caution">
    <text evidence="2">The sequence shown here is derived from an EMBL/GenBank/DDBJ whole genome shotgun (WGS) entry which is preliminary data.</text>
</comment>
<evidence type="ECO:0000313" key="2">
    <source>
        <dbReference type="EMBL" id="NWX94448.1"/>
    </source>
</evidence>
<sequence>MPSDEAGETSPQAWAAAGHRAGGDDDDGDGYAEPFEGLYQPPRQHQGSPRGAARQERLLERASPRAATNWPRARPWPRDSY</sequence>